<evidence type="ECO:0000313" key="2">
    <source>
        <dbReference type="Proteomes" id="UP000234275"/>
    </source>
</evidence>
<dbReference type="RefSeq" id="XP_024704048.1">
    <property type="nucleotide sequence ID" value="XM_024842607.1"/>
</dbReference>
<reference evidence="1 2" key="1">
    <citation type="submission" date="2016-12" db="EMBL/GenBank/DDBJ databases">
        <title>The genomes of Aspergillus section Nigri reveals drivers in fungal speciation.</title>
        <authorList>
            <consortium name="DOE Joint Genome Institute"/>
            <person name="Vesth T.C."/>
            <person name="Nybo J."/>
            <person name="Theobald S."/>
            <person name="Brandl J."/>
            <person name="Frisvad J.C."/>
            <person name="Nielsen K.F."/>
            <person name="Lyhne E.K."/>
            <person name="Kogle M.E."/>
            <person name="Kuo A."/>
            <person name="Riley R."/>
            <person name="Clum A."/>
            <person name="Nolan M."/>
            <person name="Lipzen A."/>
            <person name="Salamov A."/>
            <person name="Henrissat B."/>
            <person name="Wiebenga A."/>
            <person name="De Vries R.P."/>
            <person name="Grigoriev I.V."/>
            <person name="Mortensen U.H."/>
            <person name="Andersen M.R."/>
            <person name="Baker S.E."/>
        </authorList>
    </citation>
    <scope>NUCLEOTIDE SEQUENCE [LARGE SCALE GENOMIC DNA]</scope>
    <source>
        <strain evidence="1 2">IBT 23096</strain>
    </source>
</reference>
<name>A0A2I2G788_9EURO</name>
<sequence length="87" mass="9963">MPHRKPTPGTLRPLTPRLHTKRLTSLISTQYIFLKPTFLKLFGWASLMRTLKLFQDGLVYSAGLYLLMHISLSPTSVSHPELRAIFI</sequence>
<gene>
    <name evidence="1" type="ORF">P170DRAFT_167564</name>
</gene>
<keyword evidence="2" id="KW-1185">Reference proteome</keyword>
<dbReference type="GeneID" id="36550305"/>
<protein>
    <submittedName>
        <fullName evidence="1">Uncharacterized protein</fullName>
    </submittedName>
</protein>
<evidence type="ECO:0000313" key="1">
    <source>
        <dbReference type="EMBL" id="PLB48746.1"/>
    </source>
</evidence>
<dbReference type="EMBL" id="MSFO01000004">
    <property type="protein sequence ID" value="PLB48746.1"/>
    <property type="molecule type" value="Genomic_DNA"/>
</dbReference>
<comment type="caution">
    <text evidence="1">The sequence shown here is derived from an EMBL/GenBank/DDBJ whole genome shotgun (WGS) entry which is preliminary data.</text>
</comment>
<accession>A0A2I2G788</accession>
<dbReference type="Proteomes" id="UP000234275">
    <property type="component" value="Unassembled WGS sequence"/>
</dbReference>
<organism evidence="1 2">
    <name type="scientific">Aspergillus steynii IBT 23096</name>
    <dbReference type="NCBI Taxonomy" id="1392250"/>
    <lineage>
        <taxon>Eukaryota</taxon>
        <taxon>Fungi</taxon>
        <taxon>Dikarya</taxon>
        <taxon>Ascomycota</taxon>
        <taxon>Pezizomycotina</taxon>
        <taxon>Eurotiomycetes</taxon>
        <taxon>Eurotiomycetidae</taxon>
        <taxon>Eurotiales</taxon>
        <taxon>Aspergillaceae</taxon>
        <taxon>Aspergillus</taxon>
        <taxon>Aspergillus subgen. Circumdati</taxon>
    </lineage>
</organism>
<dbReference type="AlphaFoldDB" id="A0A2I2G788"/>
<proteinExistence type="predicted"/>
<dbReference type="VEuPathDB" id="FungiDB:P170DRAFT_167564"/>